<feature type="compositionally biased region" description="Low complexity" evidence="1">
    <location>
        <begin position="100"/>
        <end position="126"/>
    </location>
</feature>
<evidence type="ECO:0000256" key="1">
    <source>
        <dbReference type="SAM" id="MobiDB-lite"/>
    </source>
</evidence>
<feature type="region of interest" description="Disordered" evidence="1">
    <location>
        <begin position="307"/>
        <end position="334"/>
    </location>
</feature>
<dbReference type="OrthoDB" id="6036at2759"/>
<dbReference type="EMBL" id="JAGGNH010000003">
    <property type="protein sequence ID" value="KAJ0977867.1"/>
    <property type="molecule type" value="Genomic_DNA"/>
</dbReference>
<name>A0A9D5HIY7_9LILI</name>
<feature type="compositionally biased region" description="Polar residues" evidence="1">
    <location>
        <begin position="182"/>
        <end position="208"/>
    </location>
</feature>
<feature type="compositionally biased region" description="Low complexity" evidence="1">
    <location>
        <begin position="65"/>
        <end position="80"/>
    </location>
</feature>
<dbReference type="PANTHER" id="PTHR46085">
    <property type="entry name" value="ARFGAP/RECO-RELATED"/>
    <property type="match status" value="1"/>
</dbReference>
<dbReference type="Proteomes" id="UP001085076">
    <property type="component" value="Miscellaneous, Linkage group lg03"/>
</dbReference>
<dbReference type="GO" id="GO:0005096">
    <property type="term" value="F:GTPase activator activity"/>
    <property type="evidence" value="ECO:0007669"/>
    <property type="project" value="InterPro"/>
</dbReference>
<dbReference type="PANTHER" id="PTHR46085:SF3">
    <property type="entry name" value="ARF GTPASE ACTIVATING PROTEIN"/>
    <property type="match status" value="1"/>
</dbReference>
<protein>
    <submittedName>
        <fullName evidence="2">Uncharacterized protein</fullName>
    </submittedName>
</protein>
<organism evidence="2 3">
    <name type="scientific">Dioscorea zingiberensis</name>
    <dbReference type="NCBI Taxonomy" id="325984"/>
    <lineage>
        <taxon>Eukaryota</taxon>
        <taxon>Viridiplantae</taxon>
        <taxon>Streptophyta</taxon>
        <taxon>Embryophyta</taxon>
        <taxon>Tracheophyta</taxon>
        <taxon>Spermatophyta</taxon>
        <taxon>Magnoliopsida</taxon>
        <taxon>Liliopsida</taxon>
        <taxon>Dioscoreales</taxon>
        <taxon>Dioscoreaceae</taxon>
        <taxon>Dioscorea</taxon>
    </lineage>
</organism>
<gene>
    <name evidence="2" type="ORF">J5N97_013341</name>
</gene>
<reference evidence="2" key="1">
    <citation type="submission" date="2021-03" db="EMBL/GenBank/DDBJ databases">
        <authorList>
            <person name="Li Z."/>
            <person name="Yang C."/>
        </authorList>
    </citation>
    <scope>NUCLEOTIDE SEQUENCE</scope>
    <source>
        <strain evidence="2">Dzin_1.0</strain>
        <tissue evidence="2">Leaf</tissue>
    </source>
</reference>
<sequence>MMLDDQKHPNTIHRTSGRSPDLQKDSHSSSLPMVHPFSDILGNDVPSIQVGGLPKLDAAGVPHNSSKTQRTASSSSMGSSDGNLASLIDFNVDSEPSASVPTQETVPQQPVTPPVVSTQPNVPQQTNPANESVLDQLSAPRSAPAGNVQTSTIPGHDNFSKINNPSRLPEMIQNPEAVLSDVGNSSINPASSESAPNNLSRGPSVSTNMQGGVTAPAGHPSLAITGVLSRIPAETKPIGRMELPEDFFTSIYPSAPTSFPGWQRAPHASMGYGMQFHVGDTMQAIPRSAKSSNPFDLADEPSIPHAPSFPCMASLQGAMPNMTDDPPLPHSASLGTLSPQCPCMLQQGLADMPHQVPSNSFPTINQGAAFGTSGMNQNPGARN</sequence>
<keyword evidence="3" id="KW-1185">Reference proteome</keyword>
<reference evidence="2" key="2">
    <citation type="journal article" date="2022" name="Hortic Res">
        <title>The genome of Dioscorea zingiberensis sheds light on the biosynthesis, origin and evolution of the medicinally important diosgenin saponins.</title>
        <authorList>
            <person name="Li Y."/>
            <person name="Tan C."/>
            <person name="Li Z."/>
            <person name="Guo J."/>
            <person name="Li S."/>
            <person name="Chen X."/>
            <person name="Wang C."/>
            <person name="Dai X."/>
            <person name="Yang H."/>
            <person name="Song W."/>
            <person name="Hou L."/>
            <person name="Xu J."/>
            <person name="Tong Z."/>
            <person name="Xu A."/>
            <person name="Yuan X."/>
            <person name="Wang W."/>
            <person name="Yang Q."/>
            <person name="Chen L."/>
            <person name="Sun Z."/>
            <person name="Wang K."/>
            <person name="Pan B."/>
            <person name="Chen J."/>
            <person name="Bao Y."/>
            <person name="Liu F."/>
            <person name="Qi X."/>
            <person name="Gang D.R."/>
            <person name="Wen J."/>
            <person name="Li J."/>
        </authorList>
    </citation>
    <scope>NUCLEOTIDE SEQUENCE</scope>
    <source>
        <strain evidence="2">Dzin_1.0</strain>
    </source>
</reference>
<evidence type="ECO:0000313" key="2">
    <source>
        <dbReference type="EMBL" id="KAJ0977867.1"/>
    </source>
</evidence>
<accession>A0A9D5HIY7</accession>
<evidence type="ECO:0000313" key="3">
    <source>
        <dbReference type="Proteomes" id="UP001085076"/>
    </source>
</evidence>
<feature type="region of interest" description="Disordered" evidence="1">
    <location>
        <begin position="1"/>
        <end position="168"/>
    </location>
</feature>
<comment type="caution">
    <text evidence="2">The sequence shown here is derived from an EMBL/GenBank/DDBJ whole genome shotgun (WGS) entry which is preliminary data.</text>
</comment>
<dbReference type="AlphaFoldDB" id="A0A9D5HIY7"/>
<dbReference type="InterPro" id="IPR044820">
    <property type="entry name" value="AGD14-like"/>
</dbReference>
<proteinExistence type="predicted"/>
<feature type="region of interest" description="Disordered" evidence="1">
    <location>
        <begin position="181"/>
        <end position="208"/>
    </location>
</feature>